<proteinExistence type="inferred from homology"/>
<accession>A0A7R8WL62</accession>
<name>A0A7R8WL62_9CRUS</name>
<evidence type="ECO:0000256" key="1">
    <source>
        <dbReference type="ARBA" id="ARBA00010815"/>
    </source>
</evidence>
<dbReference type="NCBIfam" id="NF008686">
    <property type="entry name" value="PRK11705.1"/>
    <property type="match status" value="1"/>
</dbReference>
<dbReference type="GO" id="GO:0008610">
    <property type="term" value="P:lipid biosynthetic process"/>
    <property type="evidence" value="ECO:0007669"/>
    <property type="project" value="InterPro"/>
</dbReference>
<dbReference type="EMBL" id="OB667031">
    <property type="protein sequence ID" value="CAD7233817.1"/>
    <property type="molecule type" value="Genomic_DNA"/>
</dbReference>
<evidence type="ECO:0000256" key="3">
    <source>
        <dbReference type="ARBA" id="ARBA00022679"/>
    </source>
</evidence>
<dbReference type="GO" id="GO:0008168">
    <property type="term" value="F:methyltransferase activity"/>
    <property type="evidence" value="ECO:0007669"/>
    <property type="project" value="UniProtKB-KW"/>
</dbReference>
<sequence length="432" mass="51189">MSEDRRRNAKKGEEEHPMMSTPNMPYVCAVQFRLYTSGRREAELKPVFQHEFQRIKPVQFHIQSTFATDITIQLLNSRIRFNGKNRWDIQVHNTKLIERMASDTDLGFGEAYMEGWWDCDDLEEFSYRWASGPNGSYMPFTDRFRYRLQHLINRQNESLSNIVNICHYDLGNDLFTAFLDKTMNYTCAYWRNADNLDQAQIDKMELTARKLKLKPGMKVLDLGCGFGSMAKYLAENYQVEVVGYTNSTQHVNYARENCAGLSVEIRQQDYRKAEGLYDRVYSIGFLEAVGVKNYRTYFEVAGRCLKDDGIMLTHSIALMHPTQPPMNRWTDTYIFPNGWLPWDTDFITYSRGLFIVEDLHNFGYDYYKTLMAWHQNFEKNWPKLEQKYGQKFYRMWRYYLLCAAGIFRARKYQLLQVVYSKMGLEHGYESER</sequence>
<keyword evidence="3" id="KW-0808">Transferase</keyword>
<dbReference type="CDD" id="cd02440">
    <property type="entry name" value="AdoMet_MTases"/>
    <property type="match status" value="1"/>
</dbReference>
<protein>
    <submittedName>
        <fullName evidence="6">Uncharacterized protein</fullName>
    </submittedName>
</protein>
<evidence type="ECO:0000313" key="6">
    <source>
        <dbReference type="EMBL" id="CAD7233817.1"/>
    </source>
</evidence>
<gene>
    <name evidence="6" type="ORF">CTOB1V02_LOCUS11636</name>
</gene>
<comment type="similarity">
    <text evidence="1">Belongs to the CFA/CMAS family.</text>
</comment>
<dbReference type="InterPro" id="IPR029063">
    <property type="entry name" value="SAM-dependent_MTases_sf"/>
</dbReference>
<dbReference type="GO" id="GO:0032259">
    <property type="term" value="P:methylation"/>
    <property type="evidence" value="ECO:0007669"/>
    <property type="project" value="UniProtKB-KW"/>
</dbReference>
<evidence type="ECO:0000256" key="2">
    <source>
        <dbReference type="ARBA" id="ARBA00022603"/>
    </source>
</evidence>
<evidence type="ECO:0000256" key="4">
    <source>
        <dbReference type="ARBA" id="ARBA00022691"/>
    </source>
</evidence>
<dbReference type="OrthoDB" id="6371865at2759"/>
<dbReference type="PIRSF" id="PIRSF003085">
    <property type="entry name" value="CMAS"/>
    <property type="match status" value="1"/>
</dbReference>
<dbReference type="AlphaFoldDB" id="A0A7R8WL62"/>
<keyword evidence="4" id="KW-0949">S-adenosyl-L-methionine</keyword>
<dbReference type="PANTHER" id="PTHR43667:SF1">
    <property type="entry name" value="CYCLOPROPANE-FATTY-ACYL-PHOSPHOLIPID SYNTHASE"/>
    <property type="match status" value="1"/>
</dbReference>
<evidence type="ECO:0000256" key="5">
    <source>
        <dbReference type="ARBA" id="ARBA00023098"/>
    </source>
</evidence>
<dbReference type="PANTHER" id="PTHR43667">
    <property type="entry name" value="CYCLOPROPANE-FATTY-ACYL-PHOSPHOLIPID SYNTHASE"/>
    <property type="match status" value="1"/>
</dbReference>
<reference evidence="6" key="1">
    <citation type="submission" date="2020-11" db="EMBL/GenBank/DDBJ databases">
        <authorList>
            <person name="Tran Van P."/>
        </authorList>
    </citation>
    <scope>NUCLEOTIDE SEQUENCE</scope>
</reference>
<keyword evidence="2" id="KW-0489">Methyltransferase</keyword>
<organism evidence="6">
    <name type="scientific">Cyprideis torosa</name>
    <dbReference type="NCBI Taxonomy" id="163714"/>
    <lineage>
        <taxon>Eukaryota</taxon>
        <taxon>Metazoa</taxon>
        <taxon>Ecdysozoa</taxon>
        <taxon>Arthropoda</taxon>
        <taxon>Crustacea</taxon>
        <taxon>Oligostraca</taxon>
        <taxon>Ostracoda</taxon>
        <taxon>Podocopa</taxon>
        <taxon>Podocopida</taxon>
        <taxon>Cytherocopina</taxon>
        <taxon>Cytheroidea</taxon>
        <taxon>Cytherideidae</taxon>
        <taxon>Cyprideis</taxon>
    </lineage>
</organism>
<dbReference type="Gene3D" id="3.40.50.150">
    <property type="entry name" value="Vaccinia Virus protein VP39"/>
    <property type="match status" value="1"/>
</dbReference>
<dbReference type="InterPro" id="IPR050723">
    <property type="entry name" value="CFA/CMAS"/>
</dbReference>
<dbReference type="InterPro" id="IPR003333">
    <property type="entry name" value="CMAS"/>
</dbReference>
<dbReference type="Pfam" id="PF02353">
    <property type="entry name" value="CMAS"/>
    <property type="match status" value="1"/>
</dbReference>
<keyword evidence="5" id="KW-0443">Lipid metabolism</keyword>
<dbReference type="SUPFAM" id="SSF53335">
    <property type="entry name" value="S-adenosyl-L-methionine-dependent methyltransferases"/>
    <property type="match status" value="1"/>
</dbReference>